<name>A0ABT1UGC3_9GAMM</name>
<evidence type="ECO:0000259" key="5">
    <source>
        <dbReference type="Pfam" id="PF01814"/>
    </source>
</evidence>
<keyword evidence="4" id="KW-0408">Iron</keyword>
<sequence>MFSIGIITADITLALFRQRLTFRFGQQTMTLIDEATISATGNDQIDGDHAEFIQLVNQLDKAENPEFARLYRLLHEHVVAHFERENQLMAQCGFPAESEHKGEHQRVLSEFKQFQSRVDKGLIAFGRAFIRERLPGWFAVHVATMDSALASYIRQNQA</sequence>
<comment type="caution">
    <text evidence="6">The sequence shown here is derived from an EMBL/GenBank/DDBJ whole genome shotgun (WGS) entry which is preliminary data.</text>
</comment>
<organism evidence="6 7">
    <name type="scientific">Methylomonas aurea</name>
    <dbReference type="NCBI Taxonomy" id="2952224"/>
    <lineage>
        <taxon>Bacteria</taxon>
        <taxon>Pseudomonadati</taxon>
        <taxon>Pseudomonadota</taxon>
        <taxon>Gammaproteobacteria</taxon>
        <taxon>Methylococcales</taxon>
        <taxon>Methylococcaceae</taxon>
        <taxon>Methylomonas</taxon>
    </lineage>
</organism>
<gene>
    <name evidence="6" type="ORF">NP603_09150</name>
</gene>
<dbReference type="CDD" id="cd12107">
    <property type="entry name" value="Hemerythrin"/>
    <property type="match status" value="1"/>
</dbReference>
<evidence type="ECO:0000256" key="2">
    <source>
        <dbReference type="ARBA" id="ARBA00022621"/>
    </source>
</evidence>
<accession>A0ABT1UGC3</accession>
<protein>
    <submittedName>
        <fullName evidence="6">Hemerythrin domain-containing protein</fullName>
    </submittedName>
</protein>
<dbReference type="PANTHER" id="PTHR37164:SF1">
    <property type="entry name" value="BACTERIOHEMERYTHRIN"/>
    <property type="match status" value="1"/>
</dbReference>
<dbReference type="RefSeq" id="WP_256610564.1">
    <property type="nucleotide sequence ID" value="NZ_JANIBM010000008.1"/>
</dbReference>
<dbReference type="NCBIfam" id="TIGR02481">
    <property type="entry name" value="hemeryth_dom"/>
    <property type="match status" value="1"/>
</dbReference>
<proteinExistence type="inferred from homology"/>
<dbReference type="InterPro" id="IPR016131">
    <property type="entry name" value="Haemerythrin_Fe_BS"/>
</dbReference>
<dbReference type="PANTHER" id="PTHR37164">
    <property type="entry name" value="BACTERIOHEMERYTHRIN"/>
    <property type="match status" value="1"/>
</dbReference>
<evidence type="ECO:0000256" key="3">
    <source>
        <dbReference type="ARBA" id="ARBA00022723"/>
    </source>
</evidence>
<dbReference type="Pfam" id="PF01814">
    <property type="entry name" value="Hemerythrin"/>
    <property type="match status" value="1"/>
</dbReference>
<dbReference type="PROSITE" id="PS00550">
    <property type="entry name" value="HEMERYTHRINS"/>
    <property type="match status" value="1"/>
</dbReference>
<dbReference type="Gene3D" id="1.20.120.50">
    <property type="entry name" value="Hemerythrin-like"/>
    <property type="match status" value="1"/>
</dbReference>
<dbReference type="InterPro" id="IPR035938">
    <property type="entry name" value="Hemerythrin-like_sf"/>
</dbReference>
<keyword evidence="2" id="KW-0561">Oxygen transport</keyword>
<reference evidence="6 7" key="1">
    <citation type="submission" date="2022-07" db="EMBL/GenBank/DDBJ databases">
        <title>Methylomonas rivi sp. nov., Methylomonas rosea sp. nov., Methylomonas aureus sp. nov. and Methylomonas subterranea sp. nov., four novel methanotrophs isolated from a freshwater creek and the deep terrestrial subsurface.</title>
        <authorList>
            <person name="Abin C."/>
            <person name="Sankaranarayanan K."/>
            <person name="Garner C."/>
            <person name="Sindelar R."/>
            <person name="Kotary K."/>
            <person name="Garner R."/>
            <person name="Barclay S."/>
            <person name="Lawson P."/>
            <person name="Krumholz L."/>
        </authorList>
    </citation>
    <scope>NUCLEOTIDE SEQUENCE [LARGE SCALE GENOMIC DNA]</scope>
    <source>
        <strain evidence="6 7">SURF-1</strain>
    </source>
</reference>
<keyword evidence="7" id="KW-1185">Reference proteome</keyword>
<evidence type="ECO:0000256" key="4">
    <source>
        <dbReference type="ARBA" id="ARBA00023004"/>
    </source>
</evidence>
<evidence type="ECO:0000256" key="1">
    <source>
        <dbReference type="ARBA" id="ARBA00010587"/>
    </source>
</evidence>
<dbReference type="Proteomes" id="UP001524569">
    <property type="component" value="Unassembled WGS sequence"/>
</dbReference>
<keyword evidence="2" id="KW-0813">Transport</keyword>
<dbReference type="SUPFAM" id="SSF47188">
    <property type="entry name" value="Hemerythrin-like"/>
    <property type="match status" value="1"/>
</dbReference>
<dbReference type="InterPro" id="IPR050669">
    <property type="entry name" value="Hemerythrin"/>
</dbReference>
<dbReference type="EMBL" id="JANIBM010000008">
    <property type="protein sequence ID" value="MCQ8181275.1"/>
    <property type="molecule type" value="Genomic_DNA"/>
</dbReference>
<evidence type="ECO:0000313" key="7">
    <source>
        <dbReference type="Proteomes" id="UP001524569"/>
    </source>
</evidence>
<evidence type="ECO:0000313" key="6">
    <source>
        <dbReference type="EMBL" id="MCQ8181275.1"/>
    </source>
</evidence>
<dbReference type="InterPro" id="IPR012827">
    <property type="entry name" value="Hemerythrin_metal-bd"/>
</dbReference>
<comment type="similarity">
    <text evidence="1">Belongs to the hemerythrin family.</text>
</comment>
<dbReference type="InterPro" id="IPR012312">
    <property type="entry name" value="Hemerythrin-like"/>
</dbReference>
<feature type="domain" description="Hemerythrin-like" evidence="5">
    <location>
        <begin position="41"/>
        <end position="150"/>
    </location>
</feature>
<keyword evidence="3" id="KW-0479">Metal-binding</keyword>